<name>W4H700_APHAT</name>
<dbReference type="GO" id="GO:0008270">
    <property type="term" value="F:zinc ion binding"/>
    <property type="evidence" value="ECO:0007669"/>
    <property type="project" value="UniProtKB-KW"/>
</dbReference>
<feature type="compositionally biased region" description="Low complexity" evidence="6">
    <location>
        <begin position="65"/>
        <end position="75"/>
    </location>
</feature>
<keyword evidence="5" id="KW-0479">Metal-binding</keyword>
<dbReference type="PANTHER" id="PTHR22706:SF1">
    <property type="entry name" value="ASSEMBLY FACTOR FOR SPINDLE MICROTUBULES"/>
    <property type="match status" value="1"/>
</dbReference>
<feature type="region of interest" description="Disordered" evidence="6">
    <location>
        <begin position="108"/>
        <end position="149"/>
    </location>
</feature>
<keyword evidence="5" id="KW-0862">Zinc</keyword>
<dbReference type="Pfam" id="PF00612">
    <property type="entry name" value="IQ"/>
    <property type="match status" value="5"/>
</dbReference>
<dbReference type="Gene3D" id="1.10.238.10">
    <property type="entry name" value="EF-hand"/>
    <property type="match status" value="1"/>
</dbReference>
<feature type="region of interest" description="Disordered" evidence="6">
    <location>
        <begin position="199"/>
        <end position="246"/>
    </location>
</feature>
<dbReference type="PANTHER" id="PTHR22706">
    <property type="entry name" value="ASSEMBLY FACTOR FOR SPINDLE MICROTUBULES"/>
    <property type="match status" value="1"/>
</dbReference>
<feature type="compositionally biased region" description="Basic and acidic residues" evidence="6">
    <location>
        <begin position="108"/>
        <end position="117"/>
    </location>
</feature>
<dbReference type="InterPro" id="IPR000315">
    <property type="entry name" value="Znf_B-box"/>
</dbReference>
<dbReference type="InterPro" id="IPR000048">
    <property type="entry name" value="IQ_motif_EF-hand-BS"/>
</dbReference>
<dbReference type="PROSITE" id="PS50119">
    <property type="entry name" value="ZF_BBOX"/>
    <property type="match status" value="1"/>
</dbReference>
<dbReference type="Gene3D" id="1.20.5.190">
    <property type="match status" value="1"/>
</dbReference>
<evidence type="ECO:0000256" key="3">
    <source>
        <dbReference type="ARBA" id="ARBA00022737"/>
    </source>
</evidence>
<dbReference type="CDD" id="cd19757">
    <property type="entry name" value="Bbox1"/>
    <property type="match status" value="1"/>
</dbReference>
<evidence type="ECO:0000259" key="7">
    <source>
        <dbReference type="PROSITE" id="PS50119"/>
    </source>
</evidence>
<feature type="compositionally biased region" description="Basic residues" evidence="6">
    <location>
        <begin position="654"/>
        <end position="668"/>
    </location>
</feature>
<feature type="region of interest" description="Disordered" evidence="6">
    <location>
        <begin position="50"/>
        <end position="79"/>
    </location>
</feature>
<dbReference type="GO" id="GO:0000278">
    <property type="term" value="P:mitotic cell cycle"/>
    <property type="evidence" value="ECO:0007669"/>
    <property type="project" value="TreeGrafter"/>
</dbReference>
<dbReference type="CDD" id="cd23767">
    <property type="entry name" value="IQCD"/>
    <property type="match status" value="1"/>
</dbReference>
<evidence type="ECO:0000313" key="8">
    <source>
        <dbReference type="EMBL" id="ETV87054.1"/>
    </source>
</evidence>
<keyword evidence="4" id="KW-0112">Calmodulin-binding</keyword>
<dbReference type="RefSeq" id="XP_009823853.1">
    <property type="nucleotide sequence ID" value="XM_009825551.1"/>
</dbReference>
<dbReference type="GO" id="GO:0000922">
    <property type="term" value="C:spindle pole"/>
    <property type="evidence" value="ECO:0007669"/>
    <property type="project" value="TreeGrafter"/>
</dbReference>
<protein>
    <recommendedName>
        <fullName evidence="7">B box-type domain-containing protein</fullName>
    </recommendedName>
</protein>
<evidence type="ECO:0000256" key="4">
    <source>
        <dbReference type="ARBA" id="ARBA00022860"/>
    </source>
</evidence>
<reference evidence="8" key="1">
    <citation type="submission" date="2013-12" db="EMBL/GenBank/DDBJ databases">
        <title>The Genome Sequence of Aphanomyces astaci APO3.</title>
        <authorList>
            <consortium name="The Broad Institute Genomics Platform"/>
            <person name="Russ C."/>
            <person name="Tyler B."/>
            <person name="van West P."/>
            <person name="Dieguez-Uribeondo J."/>
            <person name="Young S.K."/>
            <person name="Zeng Q."/>
            <person name="Gargeya S."/>
            <person name="Fitzgerald M."/>
            <person name="Abouelleil A."/>
            <person name="Alvarado L."/>
            <person name="Chapman S.B."/>
            <person name="Gainer-Dewar J."/>
            <person name="Goldberg J."/>
            <person name="Griggs A."/>
            <person name="Gujja S."/>
            <person name="Hansen M."/>
            <person name="Howarth C."/>
            <person name="Imamovic A."/>
            <person name="Ireland A."/>
            <person name="Larimer J."/>
            <person name="McCowan C."/>
            <person name="Murphy C."/>
            <person name="Pearson M."/>
            <person name="Poon T.W."/>
            <person name="Priest M."/>
            <person name="Roberts A."/>
            <person name="Saif S."/>
            <person name="Shea T."/>
            <person name="Sykes S."/>
            <person name="Wortman J."/>
            <person name="Nusbaum C."/>
            <person name="Birren B."/>
        </authorList>
    </citation>
    <scope>NUCLEOTIDE SEQUENCE [LARGE SCALE GENOMIC DNA]</scope>
    <source>
        <strain evidence="8">APO3</strain>
    </source>
</reference>
<comment type="subcellular location">
    <subcellularLocation>
        <location evidence="1">Cytoplasm</location>
    </subcellularLocation>
</comment>
<keyword evidence="2" id="KW-0963">Cytoplasm</keyword>
<feature type="domain" description="B box-type" evidence="7">
    <location>
        <begin position="1144"/>
        <end position="1193"/>
    </location>
</feature>
<evidence type="ECO:0000256" key="6">
    <source>
        <dbReference type="SAM" id="MobiDB-lite"/>
    </source>
</evidence>
<dbReference type="InterPro" id="IPR051185">
    <property type="entry name" value="ASPM"/>
</dbReference>
<sequence length="1739" mass="199195">MKRRPPAAAAEADHLGTFTKLALDIEKCQRYNPSLWDVVLNRSNKSLEKFAKASTTKTRKRARGPSSSSTPTTFPAVNTSTAPLTLSSYLHQPDMVREMLLELQPEHPAEVLPENRSRSTMPMDKPPPIPRPSPPIPSITPTPSPTKLPILNVVTPRTRQWIGRLPPPREADWAAINQLESVADDAVARRANVIDNLHKPHSLYGKLHHHRKSPRKDGRSDSRRRRDAASRYAADTSPTNSTVTKSIQVANASRLRMDQETALMHQEDHHHTPPLTTSFDDERQRVATEVTTLVEGIGSPQAKYPLHQPHHVALETDHRVSVLLSESTGKAHQDATAAVDATLASIQKLVPLELIYAHGQGRYASMQIQRAMSMVHQALLRLVKRQFVVAWSRWQQHTCHARERERRQAVIVIQCAWRRVLARREVHIRRGLRRKQEEREKYLLRMLLARQNDAAACITRHLRRYVAVCHARKERKRNVAALRIQRFIRRRHGLWARFARFLQHQRDMHAATCIQKHIRAHLARAKTRLVRKLRAVDRRRALLTAHLEARAHALRLVGAALTVQRNFRRRQVARRAKFGAMRRRHAKKVVAAVKVQSIARMYLARRLRCHMQTTFAKAALVIQCAFRRHCSLSQRQQRKQVVADDRKRRISKKKELRREKKQRQKAKAKANQATKMWMALQDTASTVNKTRLKWMQMEPPQAATVIQGVWKGFKTRQRLKRQVAKDKERARRQSNSAKRLAATCIQRHVRGMLGRRRFWVALVNRFASSIQRLFRNRKARRDIALMRAYVKAARLIQSRWIHKKEFVVFRRRRRAAVAIQSIARMFIATRRYVQRMQAFHRQLELRVVGQVLFAQRTLDVVQTQLLQLSWQYATESKKHLPPPQQQPGGANVQRSLYKRSDNGTWTTTGCFGLWQKIYLDICRHGNTSDAVEIDNMRFSRFVKEIPGMLHKSLCPLQNVDVAFAKFKPAKGRTMPFSGFHKAMSYLLTLRYPDKPPNQYTMEQRFLLFMHQLVLVSKFGEVYRLALATSAMERGGWAAHVIQSMYRHRQQQRQHQAFVARFLVLRRQDEERRAATLLQTKWRQRLATLQFQSLVCDTFVEYVDWKSGACSYKNLVTHTTTYSRPALLRGLTPSVSIKLPPPGEEFVVLCCRHETQPRQLATTFCLACEDAMCSDCFDREHKAKAFAAHTTTRIRMCHLCSKHTASRVCNQCQDGNVPYCDTCYPHYHKGKFAGHTFTALVFLCVECGDRVGRWRCATCTDLFCKKCFSNFHRKGQRQNHVMEAVSYLAVEAKSAQDVRLHEKELEQAEALRALDVSRQVAAIELQKQEIAALLIQTAYRAKRGRVEGQAYMKAVRHTNRMVYQRLKDDSVRSAFTYKLRKVVGMAPVLASDTIEEVQAVQLRKDKIVNALGLATYDHTKGPPPWCQYNVPVEILVGDFKSCVATVVSTAQVVASGLVMVHVTAANKSVTLPLAALKPLGDNASPSKVLQLVDTVGNAAHKLQVSLLDRIEKKRHNLKLRHHRTEFKDLEEYAWVELPREPVSPPANDNAAASPRQHNVATKTTWWNVVTNSKTSVKPHGVKAMETMEPGAREDMQAQIQDAHDKLVKIETKSDRQRRASVDTAFSQVNAKAIDDALFWHDSLWSHPRVGKKARDLVKELPTDDLRRAVQLLARVGSPSTGTNVIDEDPTWEKMVLKFCALKTAEKKELLTETQDMNAADARAVLWSVVDPKAKESAADE</sequence>
<keyword evidence="5" id="KW-0863">Zinc-finger</keyword>
<dbReference type="EMBL" id="KI913116">
    <property type="protein sequence ID" value="ETV87054.1"/>
    <property type="molecule type" value="Genomic_DNA"/>
</dbReference>
<gene>
    <name evidence="8" type="ORF">H257_02064</name>
</gene>
<dbReference type="SMART" id="SM00015">
    <property type="entry name" value="IQ"/>
    <property type="match status" value="12"/>
</dbReference>
<evidence type="ECO:0000256" key="1">
    <source>
        <dbReference type="ARBA" id="ARBA00004496"/>
    </source>
</evidence>
<dbReference type="GeneID" id="20804060"/>
<keyword evidence="3" id="KW-0677">Repeat</keyword>
<evidence type="ECO:0000256" key="5">
    <source>
        <dbReference type="PROSITE-ProRule" id="PRU00024"/>
    </source>
</evidence>
<dbReference type="OrthoDB" id="77153at2759"/>
<dbReference type="VEuPathDB" id="FungiDB:H257_02064"/>
<dbReference type="Pfam" id="PF22586">
    <property type="entry name" value="ANCHR-like_BBOX"/>
    <property type="match status" value="1"/>
</dbReference>
<organism evidence="8">
    <name type="scientific">Aphanomyces astaci</name>
    <name type="common">Crayfish plague agent</name>
    <dbReference type="NCBI Taxonomy" id="112090"/>
    <lineage>
        <taxon>Eukaryota</taxon>
        <taxon>Sar</taxon>
        <taxon>Stramenopiles</taxon>
        <taxon>Oomycota</taxon>
        <taxon>Saprolegniomycetes</taxon>
        <taxon>Saprolegniales</taxon>
        <taxon>Verrucalvaceae</taxon>
        <taxon>Aphanomyces</taxon>
    </lineage>
</organism>
<dbReference type="GO" id="GO:0007051">
    <property type="term" value="P:spindle organization"/>
    <property type="evidence" value="ECO:0007669"/>
    <property type="project" value="TreeGrafter"/>
</dbReference>
<evidence type="ECO:0000256" key="2">
    <source>
        <dbReference type="ARBA" id="ARBA00022490"/>
    </source>
</evidence>
<feature type="region of interest" description="Disordered" evidence="6">
    <location>
        <begin position="654"/>
        <end position="673"/>
    </location>
</feature>
<dbReference type="PROSITE" id="PS50096">
    <property type="entry name" value="IQ"/>
    <property type="match status" value="7"/>
</dbReference>
<dbReference type="STRING" id="112090.W4H700"/>
<proteinExistence type="predicted"/>
<feature type="compositionally biased region" description="Polar residues" evidence="6">
    <location>
        <begin position="236"/>
        <end position="246"/>
    </location>
</feature>
<feature type="compositionally biased region" description="Pro residues" evidence="6">
    <location>
        <begin position="124"/>
        <end position="146"/>
    </location>
</feature>
<accession>W4H700</accession>
<dbReference type="GO" id="GO:0005737">
    <property type="term" value="C:cytoplasm"/>
    <property type="evidence" value="ECO:0007669"/>
    <property type="project" value="UniProtKB-SubCell"/>
</dbReference>
<dbReference type="GO" id="GO:0005516">
    <property type="term" value="F:calmodulin binding"/>
    <property type="evidence" value="ECO:0007669"/>
    <property type="project" value="UniProtKB-KW"/>
</dbReference>
<dbReference type="GO" id="GO:0051295">
    <property type="term" value="P:establishment of meiotic spindle localization"/>
    <property type="evidence" value="ECO:0007669"/>
    <property type="project" value="TreeGrafter"/>
</dbReference>